<evidence type="ECO:0000256" key="1">
    <source>
        <dbReference type="SAM" id="Phobius"/>
    </source>
</evidence>
<sequence>MNFSLLRKLAFLTNLAFLTAMTMRLYPFARGTAIASAIIVTGLVLSPLLNILTTGQVIGSRLFRGTWPARWFPWMVNAVILLLQLVLVVFFTGWLSLGNENL</sequence>
<accession>A0A0E9N1I4</accession>
<gene>
    <name evidence="2" type="ORF">FPE01S_02_08200</name>
</gene>
<feature type="transmembrane region" description="Helical" evidence="1">
    <location>
        <begin position="74"/>
        <end position="97"/>
    </location>
</feature>
<keyword evidence="1" id="KW-0472">Membrane</keyword>
<feature type="transmembrane region" description="Helical" evidence="1">
    <location>
        <begin position="9"/>
        <end position="27"/>
    </location>
</feature>
<comment type="caution">
    <text evidence="2">The sequence shown here is derived from an EMBL/GenBank/DDBJ whole genome shotgun (WGS) entry which is preliminary data.</text>
</comment>
<dbReference type="RefSeq" id="WP_046369548.1">
    <property type="nucleotide sequence ID" value="NZ_BBWV01000002.1"/>
</dbReference>
<organism evidence="2 3">
    <name type="scientific">Flavihumibacter petaseus NBRC 106054</name>
    <dbReference type="NCBI Taxonomy" id="1220578"/>
    <lineage>
        <taxon>Bacteria</taxon>
        <taxon>Pseudomonadati</taxon>
        <taxon>Bacteroidota</taxon>
        <taxon>Chitinophagia</taxon>
        <taxon>Chitinophagales</taxon>
        <taxon>Chitinophagaceae</taxon>
        <taxon>Flavihumibacter</taxon>
    </lineage>
</organism>
<proteinExistence type="predicted"/>
<dbReference type="STRING" id="1220578.FPE01S_02_08200"/>
<keyword evidence="1" id="KW-0812">Transmembrane</keyword>
<name>A0A0E9N1I4_9BACT</name>
<dbReference type="AlphaFoldDB" id="A0A0E9N1I4"/>
<protein>
    <submittedName>
        <fullName evidence="2">Uncharacterized protein</fullName>
    </submittedName>
</protein>
<feature type="transmembrane region" description="Helical" evidence="1">
    <location>
        <begin position="33"/>
        <end position="53"/>
    </location>
</feature>
<dbReference type="EMBL" id="BBWV01000002">
    <property type="protein sequence ID" value="GAO43714.1"/>
    <property type="molecule type" value="Genomic_DNA"/>
</dbReference>
<reference evidence="2 3" key="1">
    <citation type="submission" date="2015-04" db="EMBL/GenBank/DDBJ databases">
        <title>Whole genome shotgun sequence of Flavihumibacter petaseus NBRC 106054.</title>
        <authorList>
            <person name="Miyazawa S."/>
            <person name="Hosoyama A."/>
            <person name="Hashimoto M."/>
            <person name="Noguchi M."/>
            <person name="Tsuchikane K."/>
            <person name="Ohji S."/>
            <person name="Yamazoe A."/>
            <person name="Ichikawa N."/>
            <person name="Kimura A."/>
            <person name="Fujita N."/>
        </authorList>
    </citation>
    <scope>NUCLEOTIDE SEQUENCE [LARGE SCALE GENOMIC DNA]</scope>
    <source>
        <strain evidence="2 3">NBRC 106054</strain>
    </source>
</reference>
<evidence type="ECO:0000313" key="3">
    <source>
        <dbReference type="Proteomes" id="UP000033121"/>
    </source>
</evidence>
<keyword evidence="3" id="KW-1185">Reference proteome</keyword>
<dbReference type="Proteomes" id="UP000033121">
    <property type="component" value="Unassembled WGS sequence"/>
</dbReference>
<keyword evidence="1" id="KW-1133">Transmembrane helix</keyword>
<evidence type="ECO:0000313" key="2">
    <source>
        <dbReference type="EMBL" id="GAO43714.1"/>
    </source>
</evidence>